<gene>
    <name evidence="11" type="ORF">L207DRAFT_541124</name>
</gene>
<dbReference type="GO" id="GO:0005351">
    <property type="term" value="F:carbohydrate:proton symporter activity"/>
    <property type="evidence" value="ECO:0007669"/>
    <property type="project" value="TreeGrafter"/>
</dbReference>
<dbReference type="InterPro" id="IPR005828">
    <property type="entry name" value="MFS_sugar_transport-like"/>
</dbReference>
<evidence type="ECO:0000259" key="10">
    <source>
        <dbReference type="PROSITE" id="PS50850"/>
    </source>
</evidence>
<protein>
    <submittedName>
        <fullName evidence="11">Sugar transporter</fullName>
    </submittedName>
</protein>
<reference evidence="11 12" key="1">
    <citation type="submission" date="2016-04" db="EMBL/GenBank/DDBJ databases">
        <title>A degradative enzymes factory behind the ericoid mycorrhizal symbiosis.</title>
        <authorList>
            <consortium name="DOE Joint Genome Institute"/>
            <person name="Martino E."/>
            <person name="Morin E."/>
            <person name="Grelet G."/>
            <person name="Kuo A."/>
            <person name="Kohler A."/>
            <person name="Daghino S."/>
            <person name="Barry K."/>
            <person name="Choi C."/>
            <person name="Cichocki N."/>
            <person name="Clum A."/>
            <person name="Copeland A."/>
            <person name="Hainaut M."/>
            <person name="Haridas S."/>
            <person name="Labutti K."/>
            <person name="Lindquist E."/>
            <person name="Lipzen A."/>
            <person name="Khouja H.-R."/>
            <person name="Murat C."/>
            <person name="Ohm R."/>
            <person name="Olson A."/>
            <person name="Spatafora J."/>
            <person name="Veneault-Fourrey C."/>
            <person name="Henrissat B."/>
            <person name="Grigoriev I."/>
            <person name="Martin F."/>
            <person name="Perotto S."/>
        </authorList>
    </citation>
    <scope>NUCLEOTIDE SEQUENCE [LARGE SCALE GENOMIC DNA]</scope>
    <source>
        <strain evidence="11 12">F</strain>
    </source>
</reference>
<evidence type="ECO:0000256" key="1">
    <source>
        <dbReference type="ARBA" id="ARBA00004141"/>
    </source>
</evidence>
<feature type="transmembrane region" description="Helical" evidence="9">
    <location>
        <begin position="90"/>
        <end position="112"/>
    </location>
</feature>
<dbReference type="PROSITE" id="PS00216">
    <property type="entry name" value="SUGAR_TRANSPORT_1"/>
    <property type="match status" value="1"/>
</dbReference>
<dbReference type="Gene3D" id="1.20.1250.20">
    <property type="entry name" value="MFS general substrate transporter like domains"/>
    <property type="match status" value="1"/>
</dbReference>
<accession>A0A2J6S7H5</accession>
<dbReference type="OrthoDB" id="6133115at2759"/>
<feature type="region of interest" description="Disordered" evidence="8">
    <location>
        <begin position="472"/>
        <end position="502"/>
    </location>
</feature>
<comment type="similarity">
    <text evidence="2 7">Belongs to the major facilitator superfamily. Sugar transporter (TC 2.A.1.1) family.</text>
</comment>
<evidence type="ECO:0000256" key="7">
    <source>
        <dbReference type="RuleBase" id="RU003346"/>
    </source>
</evidence>
<feature type="transmembrane region" description="Helical" evidence="9">
    <location>
        <begin position="307"/>
        <end position="330"/>
    </location>
</feature>
<dbReference type="PANTHER" id="PTHR48022">
    <property type="entry name" value="PLASTIDIC GLUCOSE TRANSPORTER 4"/>
    <property type="match status" value="1"/>
</dbReference>
<dbReference type="SUPFAM" id="SSF103473">
    <property type="entry name" value="MFS general substrate transporter"/>
    <property type="match status" value="1"/>
</dbReference>
<sequence>MAPSGRPFLGLQGNALTWAITLCSASAFLLFGYDQGIMGSIISTPYFLEAINLKATDTDTISTIVSIYDIGCMVGCLMAAVWGGIFGRKLMIHCGMVIMVIGTILQASSFSVGQMIAGRVITGIGNGLNTATVPTWVAETSKAKSRGRLVATQLSIAAFGIVIAYWMNYGFFHAHGQIVWRFPIAFQTIFAIVTVMALFFLPESPRWLYSKGRTEEADVVLAALKALSLSDEVIQIERSEILEAIAFEDQSGEFSWATVFWDKSGQKISYRILLGFIIQMIQQLPGVNIVIYYSSTVFLNLGLPAKTALVLGGIASICFWLGSLIGIALIERIGRKKLLISGTIPMLIGYLVYLPMVKNGGQNQLWVAFAMTPWVLGPEIVPVRYRHVGGAMSVFANWTFTFIIVKAGPIGLQNIGWKLYIVFILFTAWQLPIVWFLYPETKGCTLEEIDTLFVKESAATNELRDKAEQVRHLEEKPHHGSAIASASVDDMGNGSEISKATV</sequence>
<keyword evidence="5 9" id="KW-1133">Transmembrane helix</keyword>
<dbReference type="InterPro" id="IPR050360">
    <property type="entry name" value="MFS_Sugar_Transporters"/>
</dbReference>
<evidence type="ECO:0000256" key="5">
    <source>
        <dbReference type="ARBA" id="ARBA00022989"/>
    </source>
</evidence>
<dbReference type="InterPro" id="IPR005829">
    <property type="entry name" value="Sugar_transporter_CS"/>
</dbReference>
<feature type="transmembrane region" description="Helical" evidence="9">
    <location>
        <begin position="385"/>
        <end position="405"/>
    </location>
</feature>
<feature type="transmembrane region" description="Helical" evidence="9">
    <location>
        <begin position="149"/>
        <end position="167"/>
    </location>
</feature>
<feature type="transmembrane region" description="Helical" evidence="9">
    <location>
        <begin position="417"/>
        <end position="438"/>
    </location>
</feature>
<keyword evidence="12" id="KW-1185">Reference proteome</keyword>
<name>A0A2J6S7H5_HYAVF</name>
<feature type="transmembrane region" description="Helical" evidence="9">
    <location>
        <begin position="272"/>
        <end position="295"/>
    </location>
</feature>
<evidence type="ECO:0000256" key="3">
    <source>
        <dbReference type="ARBA" id="ARBA00022448"/>
    </source>
</evidence>
<keyword evidence="4 9" id="KW-0812">Transmembrane</keyword>
<evidence type="ECO:0000256" key="6">
    <source>
        <dbReference type="ARBA" id="ARBA00023136"/>
    </source>
</evidence>
<dbReference type="InterPro" id="IPR020846">
    <property type="entry name" value="MFS_dom"/>
</dbReference>
<proteinExistence type="inferred from homology"/>
<dbReference type="GO" id="GO:0016020">
    <property type="term" value="C:membrane"/>
    <property type="evidence" value="ECO:0007669"/>
    <property type="project" value="UniProtKB-SubCell"/>
</dbReference>
<dbReference type="InterPro" id="IPR036259">
    <property type="entry name" value="MFS_trans_sf"/>
</dbReference>
<dbReference type="AlphaFoldDB" id="A0A2J6S7H5"/>
<comment type="subcellular location">
    <subcellularLocation>
        <location evidence="1">Membrane</location>
        <topology evidence="1">Multi-pass membrane protein</topology>
    </subcellularLocation>
</comment>
<evidence type="ECO:0000256" key="9">
    <source>
        <dbReference type="SAM" id="Phobius"/>
    </source>
</evidence>
<keyword evidence="6 9" id="KW-0472">Membrane</keyword>
<dbReference type="InterPro" id="IPR003663">
    <property type="entry name" value="Sugar/inositol_transpt"/>
</dbReference>
<evidence type="ECO:0000256" key="4">
    <source>
        <dbReference type="ARBA" id="ARBA00022692"/>
    </source>
</evidence>
<dbReference type="PRINTS" id="PR00171">
    <property type="entry name" value="SUGRTRNSPORT"/>
</dbReference>
<dbReference type="Proteomes" id="UP000235786">
    <property type="component" value="Unassembled WGS sequence"/>
</dbReference>
<keyword evidence="3 7" id="KW-0813">Transport</keyword>
<feature type="transmembrane region" description="Helical" evidence="9">
    <location>
        <begin position="61"/>
        <end position="84"/>
    </location>
</feature>
<evidence type="ECO:0000256" key="2">
    <source>
        <dbReference type="ARBA" id="ARBA00010992"/>
    </source>
</evidence>
<feature type="transmembrane region" description="Helical" evidence="9">
    <location>
        <begin position="15"/>
        <end position="33"/>
    </location>
</feature>
<evidence type="ECO:0000313" key="12">
    <source>
        <dbReference type="Proteomes" id="UP000235786"/>
    </source>
</evidence>
<dbReference type="PANTHER" id="PTHR48022:SF28">
    <property type="entry name" value="MAJOR FACILITATOR SUPERFAMILY (MFS) PROFILE DOMAIN-CONTAINING PROTEIN-RELATED"/>
    <property type="match status" value="1"/>
</dbReference>
<keyword evidence="11" id="KW-0762">Sugar transport</keyword>
<dbReference type="PROSITE" id="PS50850">
    <property type="entry name" value="MFS"/>
    <property type="match status" value="1"/>
</dbReference>
<feature type="transmembrane region" description="Helical" evidence="9">
    <location>
        <begin position="337"/>
        <end position="356"/>
    </location>
</feature>
<organism evidence="11 12">
    <name type="scientific">Hyaloscypha variabilis (strain UAMH 11265 / GT02V1 / F)</name>
    <name type="common">Meliniomyces variabilis</name>
    <dbReference type="NCBI Taxonomy" id="1149755"/>
    <lineage>
        <taxon>Eukaryota</taxon>
        <taxon>Fungi</taxon>
        <taxon>Dikarya</taxon>
        <taxon>Ascomycota</taxon>
        <taxon>Pezizomycotina</taxon>
        <taxon>Leotiomycetes</taxon>
        <taxon>Helotiales</taxon>
        <taxon>Hyaloscyphaceae</taxon>
        <taxon>Hyaloscypha</taxon>
        <taxon>Hyaloscypha variabilis</taxon>
    </lineage>
</organism>
<evidence type="ECO:0000256" key="8">
    <source>
        <dbReference type="SAM" id="MobiDB-lite"/>
    </source>
</evidence>
<evidence type="ECO:0000313" key="11">
    <source>
        <dbReference type="EMBL" id="PMD46718.1"/>
    </source>
</evidence>
<dbReference type="NCBIfam" id="TIGR00879">
    <property type="entry name" value="SP"/>
    <property type="match status" value="1"/>
</dbReference>
<dbReference type="EMBL" id="KZ613939">
    <property type="protein sequence ID" value="PMD46718.1"/>
    <property type="molecule type" value="Genomic_DNA"/>
</dbReference>
<dbReference type="Pfam" id="PF00083">
    <property type="entry name" value="Sugar_tr"/>
    <property type="match status" value="1"/>
</dbReference>
<feature type="domain" description="Major facilitator superfamily (MFS) profile" evidence="10">
    <location>
        <begin position="20"/>
        <end position="502"/>
    </location>
</feature>
<feature type="transmembrane region" description="Helical" evidence="9">
    <location>
        <begin position="179"/>
        <end position="201"/>
    </location>
</feature>